<keyword evidence="2" id="KW-0808">Transferase</keyword>
<dbReference type="InterPro" id="IPR029063">
    <property type="entry name" value="SAM-dependent_MTases_sf"/>
</dbReference>
<dbReference type="Proteomes" id="UP000245631">
    <property type="component" value="Unassembled WGS sequence"/>
</dbReference>
<dbReference type="CDD" id="cd02440">
    <property type="entry name" value="AdoMet_MTases"/>
    <property type="match status" value="1"/>
</dbReference>
<dbReference type="RefSeq" id="WP_170136837.1">
    <property type="nucleotide sequence ID" value="NZ_QGGH01000011.1"/>
</dbReference>
<feature type="domain" description="Methyltransferase" evidence="1">
    <location>
        <begin position="40"/>
        <end position="127"/>
    </location>
</feature>
<evidence type="ECO:0000259" key="1">
    <source>
        <dbReference type="Pfam" id="PF13649"/>
    </source>
</evidence>
<reference evidence="2 3" key="1">
    <citation type="submission" date="2018-05" db="EMBL/GenBank/DDBJ databases">
        <title>Genomic Encyclopedia of Type Strains, Phase IV (KMG-IV): sequencing the most valuable type-strain genomes for metagenomic binning, comparative biology and taxonomic classification.</title>
        <authorList>
            <person name="Goeker M."/>
        </authorList>
    </citation>
    <scope>NUCLEOTIDE SEQUENCE [LARGE SCALE GENOMIC DNA]</scope>
    <source>
        <strain evidence="2 3">DSM 2626</strain>
    </source>
</reference>
<dbReference type="InterPro" id="IPR041698">
    <property type="entry name" value="Methyltransf_25"/>
</dbReference>
<dbReference type="EMBL" id="QGGH01000011">
    <property type="protein sequence ID" value="PWJ88377.1"/>
    <property type="molecule type" value="Genomic_DNA"/>
</dbReference>
<name>A0A8E3B3E3_RHILI</name>
<dbReference type="Gene3D" id="3.40.50.150">
    <property type="entry name" value="Vaccinia Virus protein VP39"/>
    <property type="match status" value="1"/>
</dbReference>
<evidence type="ECO:0000313" key="2">
    <source>
        <dbReference type="EMBL" id="PWJ88377.1"/>
    </source>
</evidence>
<protein>
    <submittedName>
        <fullName evidence="2">Methyltransferase family protein</fullName>
    </submittedName>
</protein>
<dbReference type="Pfam" id="PF13649">
    <property type="entry name" value="Methyltransf_25"/>
    <property type="match status" value="1"/>
</dbReference>
<keyword evidence="2" id="KW-0489">Methyltransferase</keyword>
<dbReference type="GO" id="GO:0008168">
    <property type="term" value="F:methyltransferase activity"/>
    <property type="evidence" value="ECO:0007669"/>
    <property type="project" value="UniProtKB-KW"/>
</dbReference>
<dbReference type="GeneID" id="61054875"/>
<dbReference type="AlphaFoldDB" id="A0A8E3B3E3"/>
<gene>
    <name evidence="2" type="ORF">C8D77_111100</name>
</gene>
<dbReference type="GO" id="GO:0032259">
    <property type="term" value="P:methylation"/>
    <property type="evidence" value="ECO:0007669"/>
    <property type="project" value="UniProtKB-KW"/>
</dbReference>
<organism evidence="2 3">
    <name type="scientific">Rhizobium loti</name>
    <name type="common">Mesorhizobium loti</name>
    <dbReference type="NCBI Taxonomy" id="381"/>
    <lineage>
        <taxon>Bacteria</taxon>
        <taxon>Pseudomonadati</taxon>
        <taxon>Pseudomonadota</taxon>
        <taxon>Alphaproteobacteria</taxon>
        <taxon>Hyphomicrobiales</taxon>
        <taxon>Phyllobacteriaceae</taxon>
        <taxon>Mesorhizobium</taxon>
    </lineage>
</organism>
<comment type="caution">
    <text evidence="2">The sequence shown here is derived from an EMBL/GenBank/DDBJ whole genome shotgun (WGS) entry which is preliminary data.</text>
</comment>
<proteinExistence type="predicted"/>
<evidence type="ECO:0000313" key="3">
    <source>
        <dbReference type="Proteomes" id="UP000245631"/>
    </source>
</evidence>
<sequence>MNPDKYHGTIAERYDVERCHSLRWAREQLAVADFVRDGPVLDVPLGTGRYGEIYRERGFAVTGVDVSADMLAVASARYPEFATFQGSIFALPYHDSDFATAICTRLLDWLRPSEMQVAVAELRRVARTIVATIRHGHETIRVNQTHQLSAWYTAIDGLYIEDRRVTEITQDGVEEMFRLRPPTWDDVLAQFQHHGHTPYFEMQRIACEWFGHVQPSPETHRVTSTYWPAADLVKVIDWMASKHDATAEPEDHYRTDLPPRFEDGPVTLMRGGPQRRTIVLDGRRRINRWRGSPGLYPVLLIEWQR</sequence>
<dbReference type="SUPFAM" id="SSF53335">
    <property type="entry name" value="S-adenosyl-L-methionine-dependent methyltransferases"/>
    <property type="match status" value="1"/>
</dbReference>
<accession>A0A8E3B3E3</accession>